<dbReference type="SUPFAM" id="SSF55729">
    <property type="entry name" value="Acyl-CoA N-acyltransferases (Nat)"/>
    <property type="match status" value="1"/>
</dbReference>
<dbReference type="InterPro" id="IPR000182">
    <property type="entry name" value="GNAT_dom"/>
</dbReference>
<keyword evidence="5" id="KW-1185">Reference proteome</keyword>
<protein>
    <submittedName>
        <fullName evidence="4">GNAT family N-acetyltransferase</fullName>
    </submittedName>
</protein>
<dbReference type="PANTHER" id="PTHR43877:SF2">
    <property type="entry name" value="AMINOALKYLPHOSPHONATE N-ACETYLTRANSFERASE-RELATED"/>
    <property type="match status" value="1"/>
</dbReference>
<dbReference type="AlphaFoldDB" id="A0A2P7RR79"/>
<dbReference type="Gene3D" id="3.40.630.30">
    <property type="match status" value="1"/>
</dbReference>
<dbReference type="Proteomes" id="UP000241229">
    <property type="component" value="Unassembled WGS sequence"/>
</dbReference>
<evidence type="ECO:0000256" key="2">
    <source>
        <dbReference type="ARBA" id="ARBA00023315"/>
    </source>
</evidence>
<accession>A0A2P7RR79</accession>
<keyword evidence="1 4" id="KW-0808">Transferase</keyword>
<evidence type="ECO:0000313" key="4">
    <source>
        <dbReference type="EMBL" id="PSJ52690.1"/>
    </source>
</evidence>
<sequence length="189" mass="19992">MSDDILLEQAADGPEAPIAIEALTALPDVQRRLSEILVAVVAGGGSVSFMHPLAPEAADAFWETSLAAAGRGERVVIGAWVGGVLAGTVTLLLDFPPNQPHRAEIAKLMTHPDFRGRGVALQLMHAAERLALERGRTLLVLDTATENGAGRLYEKLGFRLAGEIPDFALKPHGGLTGTLVYWKRIGASA</sequence>
<dbReference type="PANTHER" id="PTHR43877">
    <property type="entry name" value="AMINOALKYLPHOSPHONATE N-ACETYLTRANSFERASE-RELATED-RELATED"/>
    <property type="match status" value="1"/>
</dbReference>
<dbReference type="InterPro" id="IPR050832">
    <property type="entry name" value="Bact_Acetyltransf"/>
</dbReference>
<dbReference type="PROSITE" id="PS51186">
    <property type="entry name" value="GNAT"/>
    <property type="match status" value="1"/>
</dbReference>
<dbReference type="RefSeq" id="WP_106775180.1">
    <property type="nucleotide sequence ID" value="NZ_PXYK01000036.1"/>
</dbReference>
<evidence type="ECO:0000259" key="3">
    <source>
        <dbReference type="PROSITE" id="PS51186"/>
    </source>
</evidence>
<gene>
    <name evidence="4" type="ORF">C7I84_26265</name>
</gene>
<organism evidence="4 5">
    <name type="scientific">Kumtagia ephedrae</name>
    <dbReference type="NCBI Taxonomy" id="2116701"/>
    <lineage>
        <taxon>Bacteria</taxon>
        <taxon>Pseudomonadati</taxon>
        <taxon>Pseudomonadota</taxon>
        <taxon>Alphaproteobacteria</taxon>
        <taxon>Hyphomicrobiales</taxon>
        <taxon>Phyllobacteriaceae</taxon>
        <taxon>Kumtagia</taxon>
    </lineage>
</organism>
<reference evidence="4 5" key="1">
    <citation type="submission" date="2018-03" db="EMBL/GenBank/DDBJ databases">
        <title>The draft genome of Mesorhizobium sp. 6GN-30.</title>
        <authorList>
            <person name="Liu L."/>
            <person name="Li L."/>
            <person name="Wang T."/>
            <person name="Zhang X."/>
            <person name="Liang L."/>
        </authorList>
    </citation>
    <scope>NUCLEOTIDE SEQUENCE [LARGE SCALE GENOMIC DNA]</scope>
    <source>
        <strain evidence="4 5">6GN30</strain>
    </source>
</reference>
<dbReference type="CDD" id="cd04301">
    <property type="entry name" value="NAT_SF"/>
    <property type="match status" value="1"/>
</dbReference>
<feature type="domain" description="N-acetyltransferase" evidence="3">
    <location>
        <begin position="36"/>
        <end position="186"/>
    </location>
</feature>
<dbReference type="OrthoDB" id="3389160at2"/>
<dbReference type="GO" id="GO:0016747">
    <property type="term" value="F:acyltransferase activity, transferring groups other than amino-acyl groups"/>
    <property type="evidence" value="ECO:0007669"/>
    <property type="project" value="InterPro"/>
</dbReference>
<keyword evidence="2" id="KW-0012">Acyltransferase</keyword>
<dbReference type="EMBL" id="PXYK01000036">
    <property type="protein sequence ID" value="PSJ52690.1"/>
    <property type="molecule type" value="Genomic_DNA"/>
</dbReference>
<evidence type="ECO:0000313" key="5">
    <source>
        <dbReference type="Proteomes" id="UP000241229"/>
    </source>
</evidence>
<dbReference type="Pfam" id="PF00583">
    <property type="entry name" value="Acetyltransf_1"/>
    <property type="match status" value="1"/>
</dbReference>
<name>A0A2P7RR79_9HYPH</name>
<evidence type="ECO:0000256" key="1">
    <source>
        <dbReference type="ARBA" id="ARBA00022679"/>
    </source>
</evidence>
<comment type="caution">
    <text evidence="4">The sequence shown here is derived from an EMBL/GenBank/DDBJ whole genome shotgun (WGS) entry which is preliminary data.</text>
</comment>
<proteinExistence type="predicted"/>
<dbReference type="InterPro" id="IPR016181">
    <property type="entry name" value="Acyl_CoA_acyltransferase"/>
</dbReference>